<dbReference type="EMBL" id="BNED01000005">
    <property type="protein sequence ID" value="GHI75977.1"/>
    <property type="molecule type" value="Genomic_DNA"/>
</dbReference>
<proteinExistence type="predicted"/>
<dbReference type="Proteomes" id="UP000608522">
    <property type="component" value="Unassembled WGS sequence"/>
</dbReference>
<evidence type="ECO:0000313" key="5">
    <source>
        <dbReference type="Proteomes" id="UP000608522"/>
    </source>
</evidence>
<sequence>MTMHSGEPVVADTPGGGGSLFGTAAADYARYRPGVPDAAVRLLAATLHGVPAPVLVDLGAGTGQVPRALLAVVPRLAHIDLVDVNQGMLAQAMADLRPALGTTTVSAFAGEAHTYAPLRPGQGPDLVTCCRAFHWMDRAAVLDMVDRISAPHAAVAVLGDGSLWTYESDWTAVLRELIQSFLGPSRRAGTRGTYGGPGRSYADDLAASAFSTVTEHRFPVTRAWTPANVVGYLRSTSFARPDLFADRHEAFESEAIQLLNQYATEGVLREDAEFTVLVGRRPGTAT</sequence>
<evidence type="ECO:0000259" key="3">
    <source>
        <dbReference type="Pfam" id="PF13649"/>
    </source>
</evidence>
<keyword evidence="5" id="KW-1185">Reference proteome</keyword>
<dbReference type="Pfam" id="PF13649">
    <property type="entry name" value="Methyltransf_25"/>
    <property type="match status" value="1"/>
</dbReference>
<dbReference type="PANTHER" id="PTHR44942:SF4">
    <property type="entry name" value="METHYLTRANSFERASE TYPE 11 DOMAIN-CONTAINING PROTEIN"/>
    <property type="match status" value="1"/>
</dbReference>
<feature type="domain" description="Methyltransferase" evidence="3">
    <location>
        <begin position="56"/>
        <end position="148"/>
    </location>
</feature>
<accession>A0ABQ3T744</accession>
<dbReference type="SUPFAM" id="SSF53335">
    <property type="entry name" value="S-adenosyl-L-methionine-dependent methyltransferases"/>
    <property type="match status" value="1"/>
</dbReference>
<organism evidence="4 5">
    <name type="scientific">Streptomyces spororaveus</name>
    <dbReference type="NCBI Taxonomy" id="284039"/>
    <lineage>
        <taxon>Bacteria</taxon>
        <taxon>Bacillati</taxon>
        <taxon>Actinomycetota</taxon>
        <taxon>Actinomycetes</taxon>
        <taxon>Kitasatosporales</taxon>
        <taxon>Streptomycetaceae</taxon>
        <taxon>Streptomyces</taxon>
    </lineage>
</organism>
<evidence type="ECO:0000313" key="4">
    <source>
        <dbReference type="EMBL" id="GHI75977.1"/>
    </source>
</evidence>
<keyword evidence="1" id="KW-0489">Methyltransferase</keyword>
<dbReference type="Gene3D" id="3.40.50.150">
    <property type="entry name" value="Vaccinia Virus protein VP39"/>
    <property type="match status" value="1"/>
</dbReference>
<dbReference type="InterPro" id="IPR051052">
    <property type="entry name" value="Diverse_substrate_MTase"/>
</dbReference>
<gene>
    <name evidence="4" type="ORF">Sspor_15380</name>
</gene>
<protein>
    <recommendedName>
        <fullName evidence="3">Methyltransferase domain-containing protein</fullName>
    </recommendedName>
</protein>
<keyword evidence="2" id="KW-0808">Transferase</keyword>
<dbReference type="CDD" id="cd02440">
    <property type="entry name" value="AdoMet_MTases"/>
    <property type="match status" value="1"/>
</dbReference>
<reference evidence="5" key="1">
    <citation type="submission" date="2023-07" db="EMBL/GenBank/DDBJ databases">
        <title>Whole genome shotgun sequence of Streptomyces spororaveus NBRC 15456.</title>
        <authorList>
            <person name="Komaki H."/>
            <person name="Tamura T."/>
        </authorList>
    </citation>
    <scope>NUCLEOTIDE SEQUENCE [LARGE SCALE GENOMIC DNA]</scope>
    <source>
        <strain evidence="5">NBRC 15456</strain>
    </source>
</reference>
<dbReference type="RefSeq" id="WP_237403720.1">
    <property type="nucleotide sequence ID" value="NZ_BAAATO010000011.1"/>
</dbReference>
<evidence type="ECO:0000256" key="1">
    <source>
        <dbReference type="ARBA" id="ARBA00022603"/>
    </source>
</evidence>
<evidence type="ECO:0000256" key="2">
    <source>
        <dbReference type="ARBA" id="ARBA00022679"/>
    </source>
</evidence>
<dbReference type="PANTHER" id="PTHR44942">
    <property type="entry name" value="METHYLTRANSF_11 DOMAIN-CONTAINING PROTEIN"/>
    <property type="match status" value="1"/>
</dbReference>
<dbReference type="InterPro" id="IPR029063">
    <property type="entry name" value="SAM-dependent_MTases_sf"/>
</dbReference>
<name>A0ABQ3T744_9ACTN</name>
<dbReference type="InterPro" id="IPR041698">
    <property type="entry name" value="Methyltransf_25"/>
</dbReference>
<comment type="caution">
    <text evidence="4">The sequence shown here is derived from an EMBL/GenBank/DDBJ whole genome shotgun (WGS) entry which is preliminary data.</text>
</comment>